<keyword evidence="4" id="KW-1185">Reference proteome</keyword>
<comment type="caution">
    <text evidence="3">The sequence shown here is derived from an EMBL/GenBank/DDBJ whole genome shotgun (WGS) entry which is preliminary data.</text>
</comment>
<evidence type="ECO:0000313" key="3">
    <source>
        <dbReference type="EMBL" id="PZV99819.1"/>
    </source>
</evidence>
<organism evidence="3 4">
    <name type="scientific">Metamycoplasma auris</name>
    <dbReference type="NCBI Taxonomy" id="51363"/>
    <lineage>
        <taxon>Bacteria</taxon>
        <taxon>Bacillati</taxon>
        <taxon>Mycoplasmatota</taxon>
        <taxon>Mycoplasmoidales</taxon>
        <taxon>Metamycoplasmataceae</taxon>
        <taxon>Metamycoplasma</taxon>
    </lineage>
</organism>
<protein>
    <recommendedName>
        <fullName evidence="5">Lipoprotein</fullName>
    </recommendedName>
</protein>
<feature type="compositionally biased region" description="Basic and acidic residues" evidence="1">
    <location>
        <begin position="140"/>
        <end position="167"/>
    </location>
</feature>
<gene>
    <name evidence="3" type="ORF">BCF89_1072</name>
</gene>
<keyword evidence="2" id="KW-0732">Signal</keyword>
<evidence type="ECO:0000313" key="4">
    <source>
        <dbReference type="Proteomes" id="UP000249646"/>
    </source>
</evidence>
<evidence type="ECO:0000256" key="2">
    <source>
        <dbReference type="SAM" id="SignalP"/>
    </source>
</evidence>
<reference evidence="3 4" key="1">
    <citation type="submission" date="2018-06" db="EMBL/GenBank/DDBJ databases">
        <title>Genomic Encyclopedia of Archaeal and Bacterial Type Strains, Phase II (KMG-II): from individual species to whole genera.</title>
        <authorList>
            <person name="Goeker M."/>
        </authorList>
    </citation>
    <scope>NUCLEOTIDE SEQUENCE [LARGE SCALE GENOMIC DNA]</scope>
    <source>
        <strain evidence="3 4">ATCC 51348</strain>
    </source>
</reference>
<accession>A0A2W7FZG6</accession>
<feature type="compositionally biased region" description="Basic and acidic residues" evidence="1">
    <location>
        <begin position="194"/>
        <end position="206"/>
    </location>
</feature>
<proteinExistence type="predicted"/>
<dbReference type="Proteomes" id="UP000249646">
    <property type="component" value="Unassembled WGS sequence"/>
</dbReference>
<feature type="region of interest" description="Disordered" evidence="1">
    <location>
        <begin position="104"/>
        <end position="206"/>
    </location>
</feature>
<sequence>MKRSVRFLLLLAPFTTLTTPILAASCDKKESHQEKNIKEDFKEKKEFKELIEKEEANLKVDSRISKETKEKINSLIKESKDKLERLKTPEEFKKAIEEFNKQIEELKKDKTENQPKIPKKPSNGESSGQGGGNTKPEVIPPKKPEGDQMNHENGKEPKEEKEPKNEESTPPSTPPTTPPATQPTPPYETVPSDEPNKEDEAIDEKELSELDEIAKNLKDIFKFGAPKEDFEDIKKFKKDSNKYTLWYDKNKNSILLVEGKKSPFDKDFDKDVTNFVLFTLQNTPKIKNEIQLVNDKEPIIKVKEEEHEHQKLSNQLNFTIDSNQNDDKFVIIVKYKVGKELGKESLEASKLSNESKVKIELK</sequence>
<dbReference type="RefSeq" id="WP_111518689.1">
    <property type="nucleotide sequence ID" value="NZ_QKUB01000007.1"/>
</dbReference>
<feature type="chain" id="PRO_5015946636" description="Lipoprotein" evidence="2">
    <location>
        <begin position="24"/>
        <end position="362"/>
    </location>
</feature>
<feature type="compositionally biased region" description="Basic and acidic residues" evidence="1">
    <location>
        <begin position="104"/>
        <end position="113"/>
    </location>
</feature>
<feature type="compositionally biased region" description="Pro residues" evidence="1">
    <location>
        <begin position="171"/>
        <end position="188"/>
    </location>
</feature>
<dbReference type="OrthoDB" id="400671at2"/>
<name>A0A2W7FZG6_9BACT</name>
<dbReference type="AlphaFoldDB" id="A0A2W7FZG6"/>
<evidence type="ECO:0008006" key="5">
    <source>
        <dbReference type="Google" id="ProtNLM"/>
    </source>
</evidence>
<dbReference type="EMBL" id="QKUB01000007">
    <property type="protein sequence ID" value="PZV99819.1"/>
    <property type="molecule type" value="Genomic_DNA"/>
</dbReference>
<evidence type="ECO:0000256" key="1">
    <source>
        <dbReference type="SAM" id="MobiDB-lite"/>
    </source>
</evidence>
<feature type="signal peptide" evidence="2">
    <location>
        <begin position="1"/>
        <end position="23"/>
    </location>
</feature>
<dbReference type="PROSITE" id="PS51257">
    <property type="entry name" value="PROKAR_LIPOPROTEIN"/>
    <property type="match status" value="1"/>
</dbReference>